<feature type="region of interest" description="Disordered" evidence="1">
    <location>
        <begin position="85"/>
        <end position="142"/>
    </location>
</feature>
<protein>
    <submittedName>
        <fullName evidence="2">Uncharacterized protein</fullName>
    </submittedName>
</protein>
<reference evidence="2" key="1">
    <citation type="submission" date="2015-04" db="EMBL/GenBank/DDBJ databases">
        <title>The genome sequence of the plant pathogenic Rhizarian Plasmodiophora brassicae reveals insights in its biotrophic life cycle and the origin of chitin synthesis.</title>
        <authorList>
            <person name="Schwelm A."/>
            <person name="Fogelqvist J."/>
            <person name="Knaust A."/>
            <person name="Julke S."/>
            <person name="Lilja T."/>
            <person name="Dhandapani V."/>
            <person name="Bonilla-Rosso G."/>
            <person name="Karlsson M."/>
            <person name="Shevchenko A."/>
            <person name="Choi S.R."/>
            <person name="Kim H.G."/>
            <person name="Park J.Y."/>
            <person name="Lim Y.P."/>
            <person name="Ludwig-Muller J."/>
            <person name="Dixelius C."/>
        </authorList>
    </citation>
    <scope>NUCLEOTIDE SEQUENCE</scope>
    <source>
        <tissue evidence="2">Potato root galls</tissue>
    </source>
</reference>
<accession>A0A0H5QYS9</accession>
<name>A0A0H5QYS9_9EUKA</name>
<organism evidence="2">
    <name type="scientific">Spongospora subterranea</name>
    <dbReference type="NCBI Taxonomy" id="70186"/>
    <lineage>
        <taxon>Eukaryota</taxon>
        <taxon>Sar</taxon>
        <taxon>Rhizaria</taxon>
        <taxon>Endomyxa</taxon>
        <taxon>Phytomyxea</taxon>
        <taxon>Plasmodiophorida</taxon>
        <taxon>Plasmodiophoridae</taxon>
        <taxon>Spongospora</taxon>
    </lineage>
</organism>
<proteinExistence type="predicted"/>
<dbReference type="EMBL" id="HACM01000287">
    <property type="protein sequence ID" value="CRZ00729.1"/>
    <property type="molecule type" value="Transcribed_RNA"/>
</dbReference>
<feature type="region of interest" description="Disordered" evidence="1">
    <location>
        <begin position="36"/>
        <end position="61"/>
    </location>
</feature>
<evidence type="ECO:0000313" key="2">
    <source>
        <dbReference type="EMBL" id="CRZ00729.1"/>
    </source>
</evidence>
<feature type="compositionally biased region" description="Basic and acidic residues" evidence="1">
    <location>
        <begin position="49"/>
        <end position="60"/>
    </location>
</feature>
<evidence type="ECO:0000256" key="1">
    <source>
        <dbReference type="SAM" id="MobiDB-lite"/>
    </source>
</evidence>
<dbReference type="AlphaFoldDB" id="A0A0H5QYS9"/>
<sequence>MFFKTADGITNKDMVNLPAPESTIDDISEDDVSISSVGVPNAPSAHHRSISEGTKDDLRGRISKGNLGLALPQVQEDEAVDVNSGDLEDLSQLGSKGAQNIPDYQLEEDSRRGSDPNTENLDDVVLKSMGSFSDPTGRRLRR</sequence>